<dbReference type="CDD" id="cd00268">
    <property type="entry name" value="DEADc"/>
    <property type="match status" value="1"/>
</dbReference>
<dbReference type="Gene3D" id="3.40.50.300">
    <property type="entry name" value="P-loop containing nucleotide triphosphate hydrolases"/>
    <property type="match status" value="2"/>
</dbReference>
<dbReference type="GO" id="GO:0003676">
    <property type="term" value="F:nucleic acid binding"/>
    <property type="evidence" value="ECO:0007669"/>
    <property type="project" value="InterPro"/>
</dbReference>
<dbReference type="InterPro" id="IPR044742">
    <property type="entry name" value="DEAD/DEAH_RhlB"/>
</dbReference>
<dbReference type="EMBL" id="PSYR01000001">
    <property type="protein sequence ID" value="RCN59311.1"/>
    <property type="molecule type" value="Genomic_DNA"/>
</dbReference>
<dbReference type="InterPro" id="IPR014001">
    <property type="entry name" value="Helicase_ATP-bd"/>
</dbReference>
<dbReference type="SMART" id="SM00487">
    <property type="entry name" value="DEXDc"/>
    <property type="match status" value="1"/>
</dbReference>
<dbReference type="GO" id="GO:0005829">
    <property type="term" value="C:cytosol"/>
    <property type="evidence" value="ECO:0007669"/>
    <property type="project" value="TreeGrafter"/>
</dbReference>
<evidence type="ECO:0000256" key="2">
    <source>
        <dbReference type="ARBA" id="ARBA00022801"/>
    </source>
</evidence>
<evidence type="ECO:0000259" key="10">
    <source>
        <dbReference type="PROSITE" id="PS51194"/>
    </source>
</evidence>
<dbReference type="Proteomes" id="UP000253250">
    <property type="component" value="Unassembled WGS sequence"/>
</dbReference>
<dbReference type="PROSITE" id="PS51192">
    <property type="entry name" value="HELICASE_ATP_BIND_1"/>
    <property type="match status" value="1"/>
</dbReference>
<dbReference type="SUPFAM" id="SSF52540">
    <property type="entry name" value="P-loop containing nucleoside triphosphate hydrolases"/>
    <property type="match status" value="1"/>
</dbReference>
<dbReference type="PROSITE" id="PS51195">
    <property type="entry name" value="Q_MOTIF"/>
    <property type="match status" value="1"/>
</dbReference>
<evidence type="ECO:0000313" key="13">
    <source>
        <dbReference type="Proteomes" id="UP000253250"/>
    </source>
</evidence>
<keyword evidence="1 7" id="KW-0547">Nucleotide-binding</keyword>
<protein>
    <recommendedName>
        <fullName evidence="14">RNA helicase</fullName>
    </recommendedName>
</protein>
<evidence type="ECO:0000256" key="3">
    <source>
        <dbReference type="ARBA" id="ARBA00022806"/>
    </source>
</evidence>
<dbReference type="PROSITE" id="PS51194">
    <property type="entry name" value="HELICASE_CTER"/>
    <property type="match status" value="1"/>
</dbReference>
<dbReference type="InterPro" id="IPR050079">
    <property type="entry name" value="DEAD_box_RNA_helicase"/>
</dbReference>
<evidence type="ECO:0000259" key="11">
    <source>
        <dbReference type="PROSITE" id="PS51195"/>
    </source>
</evidence>
<evidence type="ECO:0000256" key="7">
    <source>
        <dbReference type="RuleBase" id="RU000492"/>
    </source>
</evidence>
<dbReference type="Pfam" id="PF00270">
    <property type="entry name" value="DEAD"/>
    <property type="match status" value="1"/>
</dbReference>
<dbReference type="InterPro" id="IPR014014">
    <property type="entry name" value="RNA_helicase_DEAD_Q_motif"/>
</dbReference>
<dbReference type="GO" id="GO:0016787">
    <property type="term" value="F:hydrolase activity"/>
    <property type="evidence" value="ECO:0007669"/>
    <property type="project" value="UniProtKB-KW"/>
</dbReference>
<keyword evidence="2 7" id="KW-0378">Hydrolase</keyword>
<dbReference type="PROSITE" id="PS00039">
    <property type="entry name" value="DEAD_ATP_HELICASE"/>
    <property type="match status" value="1"/>
</dbReference>
<feature type="domain" description="Helicase ATP-binding" evidence="9">
    <location>
        <begin position="32"/>
        <end position="207"/>
    </location>
</feature>
<dbReference type="Pfam" id="PF00271">
    <property type="entry name" value="Helicase_C"/>
    <property type="match status" value="1"/>
</dbReference>
<feature type="region of interest" description="Disordered" evidence="8">
    <location>
        <begin position="382"/>
        <end position="442"/>
    </location>
</feature>
<dbReference type="SMART" id="SM00490">
    <property type="entry name" value="HELICc"/>
    <property type="match status" value="1"/>
</dbReference>
<dbReference type="AlphaFoldDB" id="A0A368HIW0"/>
<feature type="compositionally biased region" description="Low complexity" evidence="8">
    <location>
        <begin position="382"/>
        <end position="395"/>
    </location>
</feature>
<dbReference type="GO" id="GO:0003724">
    <property type="term" value="F:RNA helicase activity"/>
    <property type="evidence" value="ECO:0007669"/>
    <property type="project" value="InterPro"/>
</dbReference>
<dbReference type="PANTHER" id="PTHR47959:SF17">
    <property type="entry name" value="ATP-DEPENDENT RNA HELICASE DEAD BOX FAMILY"/>
    <property type="match status" value="1"/>
</dbReference>
<name>A0A368HIW0_9GAMM</name>
<dbReference type="OrthoDB" id="9805696at2"/>
<keyword evidence="13" id="KW-1185">Reference proteome</keyword>
<dbReference type="CDD" id="cd18787">
    <property type="entry name" value="SF2_C_DEAD"/>
    <property type="match status" value="1"/>
</dbReference>
<keyword evidence="4 7" id="KW-0067">ATP-binding</keyword>
<evidence type="ECO:0000256" key="6">
    <source>
        <dbReference type="PROSITE-ProRule" id="PRU00552"/>
    </source>
</evidence>
<dbReference type="GO" id="GO:0005524">
    <property type="term" value="F:ATP binding"/>
    <property type="evidence" value="ECO:0007669"/>
    <property type="project" value="UniProtKB-KW"/>
</dbReference>
<evidence type="ECO:0000256" key="8">
    <source>
        <dbReference type="SAM" id="MobiDB-lite"/>
    </source>
</evidence>
<evidence type="ECO:0000256" key="4">
    <source>
        <dbReference type="ARBA" id="ARBA00022840"/>
    </source>
</evidence>
<proteinExistence type="inferred from homology"/>
<comment type="caution">
    <text evidence="12">The sequence shown here is derived from an EMBL/GenBank/DDBJ whole genome shotgun (WGS) entry which is preliminary data.</text>
</comment>
<evidence type="ECO:0000259" key="9">
    <source>
        <dbReference type="PROSITE" id="PS51192"/>
    </source>
</evidence>
<evidence type="ECO:0000256" key="1">
    <source>
        <dbReference type="ARBA" id="ARBA00022741"/>
    </source>
</evidence>
<evidence type="ECO:0000313" key="12">
    <source>
        <dbReference type="EMBL" id="RCN59311.1"/>
    </source>
</evidence>
<accession>A0A368HIW0</accession>
<feature type="compositionally biased region" description="Basic and acidic residues" evidence="8">
    <location>
        <begin position="399"/>
        <end position="408"/>
    </location>
</feature>
<dbReference type="RefSeq" id="WP_114282679.1">
    <property type="nucleotide sequence ID" value="NZ_PSYR01000001.1"/>
</dbReference>
<gene>
    <name evidence="12" type="ORF">C4900_06310</name>
</gene>
<evidence type="ECO:0008006" key="14">
    <source>
        <dbReference type="Google" id="ProtNLM"/>
    </source>
</evidence>
<feature type="domain" description="DEAD-box RNA helicase Q" evidence="11">
    <location>
        <begin position="1"/>
        <end position="29"/>
    </location>
</feature>
<comment type="similarity">
    <text evidence="5 7">Belongs to the DEAD box helicase family.</text>
</comment>
<organism evidence="12 13">
    <name type="scientific">Acidiferrobacter thiooxydans</name>
    <dbReference type="NCBI Taxonomy" id="163359"/>
    <lineage>
        <taxon>Bacteria</taxon>
        <taxon>Pseudomonadati</taxon>
        <taxon>Pseudomonadota</taxon>
        <taxon>Gammaproteobacteria</taxon>
        <taxon>Acidiferrobacterales</taxon>
        <taxon>Acidiferrobacteraceae</taxon>
        <taxon>Acidiferrobacter</taxon>
    </lineage>
</organism>
<dbReference type="InterPro" id="IPR011545">
    <property type="entry name" value="DEAD/DEAH_box_helicase_dom"/>
</dbReference>
<dbReference type="InterPro" id="IPR001650">
    <property type="entry name" value="Helicase_C-like"/>
</dbReference>
<sequence length="442" mass="47040">MSFASLNLAAPLLNALEAAGYEKPTPIQASAIPAVLAGRDVMACAQTGTGKTAAFLLPTLQRLETRRAPAGRGPRALVLTPTRELATQVRDAASVYAKGLPHLRFGTIVGGVPYPPQEKLLMRPLDILVATPGRFLDHMERGRVDFSRLEVVILDEADRMLDMGFLTDVERIMAATPATRQTVMFSATFEGRIATLAGRLLKDPERIRIAATEAQNAKIAQHVHYVSDVAQKKAMLMALLNEDAMGQAIVFTGTKHGADRLATAIGQNGHTAAALHGDMRQGARNRTLAQFRAGTVRVLVATDVAARGIDVAAISHVFNYDLPRSAEDYVHRIGRTGRAGQSGSAVSFALRAEHGALKRIERFTGQPIPVRVLAGFPVTEASAQGAKGAAPAGRGRPQRSGDRNRAGRPEGAPGGGRGFARRSQERDGRAPAGRARLESIGG</sequence>
<feature type="short sequence motif" description="Q motif" evidence="6">
    <location>
        <begin position="1"/>
        <end position="29"/>
    </location>
</feature>
<keyword evidence="3 7" id="KW-0347">Helicase</keyword>
<evidence type="ECO:0000256" key="5">
    <source>
        <dbReference type="ARBA" id="ARBA00038437"/>
    </source>
</evidence>
<reference evidence="12 13" key="1">
    <citation type="submission" date="2018-02" db="EMBL/GenBank/DDBJ databases">
        <title>Insights into the biology of acidophilic members of the Acidiferrobacteraceae family derived from comparative genomic analyses.</title>
        <authorList>
            <person name="Issotta F."/>
            <person name="Thyssen C."/>
            <person name="Mena C."/>
            <person name="Moya A."/>
            <person name="Bellenberg S."/>
            <person name="Sproer C."/>
            <person name="Covarrubias P.C."/>
            <person name="Sand W."/>
            <person name="Quatrini R."/>
            <person name="Vera M."/>
        </authorList>
    </citation>
    <scope>NUCLEOTIDE SEQUENCE [LARGE SCALE GENOMIC DNA]</scope>
    <source>
        <strain evidence="13">m-1</strain>
    </source>
</reference>
<dbReference type="InterPro" id="IPR000629">
    <property type="entry name" value="RNA-helicase_DEAD-box_CS"/>
</dbReference>
<dbReference type="InterPro" id="IPR027417">
    <property type="entry name" value="P-loop_NTPase"/>
</dbReference>
<dbReference type="PANTHER" id="PTHR47959">
    <property type="entry name" value="ATP-DEPENDENT RNA HELICASE RHLE-RELATED"/>
    <property type="match status" value="1"/>
</dbReference>
<feature type="domain" description="Helicase C-terminal" evidence="10">
    <location>
        <begin position="231"/>
        <end position="384"/>
    </location>
</feature>